<proteinExistence type="predicted"/>
<dbReference type="Proteomes" id="UP000053029">
    <property type="component" value="Unassembled WGS sequence"/>
</dbReference>
<dbReference type="PANTHER" id="PTHR42820:SF1">
    <property type="entry name" value="SHORT-CHAIN DEHYDROGENASE_REDUCTASE FAMILY PROTEIN"/>
    <property type="match status" value="1"/>
</dbReference>
<evidence type="ECO:0000313" key="3">
    <source>
        <dbReference type="Proteomes" id="UP000053029"/>
    </source>
</evidence>
<accession>A0A0D2GNR0</accession>
<dbReference type="InterPro" id="IPR002347">
    <property type="entry name" value="SDR_fam"/>
</dbReference>
<name>A0A0D2GNR0_9EURO</name>
<dbReference type="Pfam" id="PF13561">
    <property type="entry name" value="adh_short_C2"/>
    <property type="match status" value="1"/>
</dbReference>
<gene>
    <name evidence="2" type="ORF">Z517_06830</name>
</gene>
<dbReference type="CDD" id="cd05233">
    <property type="entry name" value="SDR_c"/>
    <property type="match status" value="1"/>
</dbReference>
<dbReference type="PRINTS" id="PR00081">
    <property type="entry name" value="GDHRDH"/>
</dbReference>
<dbReference type="FunFam" id="3.40.50.720:FF:000084">
    <property type="entry name" value="Short-chain dehydrogenase reductase"/>
    <property type="match status" value="1"/>
</dbReference>
<sequence>MAPIREGRVAPGVAFVTGGARGLGNAVAMSFAKEGASAVAIVDWASEEPMAKAKAGIESFGTKCITIYADVTKEDEIRGAVEKAAATFGRIDYAANFAGVAVKEGLTWEMPYETWRKVINVNQDGVWLSMKYELAQMVKQTPIEFEDGREKARGAIVNCASIGSIQAGARSTGYASSKHAVAGFTKAAALEARQFGIRVNAVSPGFLRTHLLDDVVGDAQQSTGNDFFTQNEARQGRRADFSEIGDATVLLCNPRMSLVNGHNLVVDGGFTINATNY</sequence>
<dbReference type="InterPro" id="IPR020904">
    <property type="entry name" value="Sc_DH/Rdtase_CS"/>
</dbReference>
<dbReference type="SUPFAM" id="SSF51735">
    <property type="entry name" value="NAD(P)-binding Rossmann-fold domains"/>
    <property type="match status" value="1"/>
</dbReference>
<evidence type="ECO:0000256" key="1">
    <source>
        <dbReference type="ARBA" id="ARBA00022857"/>
    </source>
</evidence>
<dbReference type="PROSITE" id="PS00061">
    <property type="entry name" value="ADH_SHORT"/>
    <property type="match status" value="1"/>
</dbReference>
<dbReference type="PRINTS" id="PR00080">
    <property type="entry name" value="SDRFAMILY"/>
</dbReference>
<dbReference type="InterPro" id="IPR036291">
    <property type="entry name" value="NAD(P)-bd_dom_sf"/>
</dbReference>
<dbReference type="VEuPathDB" id="FungiDB:Z517_06830"/>
<keyword evidence="1" id="KW-0521">NADP</keyword>
<dbReference type="PANTHER" id="PTHR42820">
    <property type="entry name" value="SHORT-CHAIN DEHYDROGENASE REDUCTASE"/>
    <property type="match status" value="1"/>
</dbReference>
<reference evidence="2 3" key="1">
    <citation type="submission" date="2015-01" db="EMBL/GenBank/DDBJ databases">
        <title>The Genome Sequence of Fonsecaea pedrosoi CBS 271.37.</title>
        <authorList>
            <consortium name="The Broad Institute Genomics Platform"/>
            <person name="Cuomo C."/>
            <person name="de Hoog S."/>
            <person name="Gorbushina A."/>
            <person name="Stielow B."/>
            <person name="Teixiera M."/>
            <person name="Abouelleil A."/>
            <person name="Chapman S.B."/>
            <person name="Priest M."/>
            <person name="Young S.K."/>
            <person name="Wortman J."/>
            <person name="Nusbaum C."/>
            <person name="Birren B."/>
        </authorList>
    </citation>
    <scope>NUCLEOTIDE SEQUENCE [LARGE SCALE GENOMIC DNA]</scope>
    <source>
        <strain evidence="2 3">CBS 271.37</strain>
    </source>
</reference>
<dbReference type="HOGENOM" id="CLU_010194_1_0_1"/>
<dbReference type="STRING" id="1442368.A0A0D2GNR0"/>
<dbReference type="EMBL" id="KN846972">
    <property type="protein sequence ID" value="KIW80215.1"/>
    <property type="molecule type" value="Genomic_DNA"/>
</dbReference>
<evidence type="ECO:0000313" key="2">
    <source>
        <dbReference type="EMBL" id="KIW80215.1"/>
    </source>
</evidence>
<organism evidence="2 3">
    <name type="scientific">Fonsecaea pedrosoi CBS 271.37</name>
    <dbReference type="NCBI Taxonomy" id="1442368"/>
    <lineage>
        <taxon>Eukaryota</taxon>
        <taxon>Fungi</taxon>
        <taxon>Dikarya</taxon>
        <taxon>Ascomycota</taxon>
        <taxon>Pezizomycotina</taxon>
        <taxon>Eurotiomycetes</taxon>
        <taxon>Chaetothyriomycetidae</taxon>
        <taxon>Chaetothyriales</taxon>
        <taxon>Herpotrichiellaceae</taxon>
        <taxon>Fonsecaea</taxon>
    </lineage>
</organism>
<keyword evidence="3" id="KW-1185">Reference proteome</keyword>
<dbReference type="GO" id="GO:0016491">
    <property type="term" value="F:oxidoreductase activity"/>
    <property type="evidence" value="ECO:0007669"/>
    <property type="project" value="UniProtKB-ARBA"/>
</dbReference>
<dbReference type="GeneID" id="25306320"/>
<protein>
    <submittedName>
        <fullName evidence="2">Unplaced genomic scaffold supercont1.4, whole genome shotgun sequence</fullName>
    </submittedName>
</protein>
<dbReference type="Gene3D" id="3.40.50.720">
    <property type="entry name" value="NAD(P)-binding Rossmann-like Domain"/>
    <property type="match status" value="1"/>
</dbReference>
<dbReference type="RefSeq" id="XP_013284023.1">
    <property type="nucleotide sequence ID" value="XM_013428569.1"/>
</dbReference>
<dbReference type="AlphaFoldDB" id="A0A0D2GNR0"/>